<dbReference type="EMBL" id="JAPDGR010000869">
    <property type="protein sequence ID" value="KAJ2986948.1"/>
    <property type="molecule type" value="Genomic_DNA"/>
</dbReference>
<accession>A0ACC1P659</accession>
<evidence type="ECO:0000313" key="1">
    <source>
        <dbReference type="EMBL" id="KAJ2986948.1"/>
    </source>
</evidence>
<dbReference type="Proteomes" id="UP001143856">
    <property type="component" value="Unassembled WGS sequence"/>
</dbReference>
<reference evidence="1" key="1">
    <citation type="submission" date="2022-10" db="EMBL/GenBank/DDBJ databases">
        <title>Genome Sequence of Xylaria curta.</title>
        <authorList>
            <person name="Buettner E."/>
        </authorList>
    </citation>
    <scope>NUCLEOTIDE SEQUENCE</scope>
    <source>
        <strain evidence="1">Babe10</strain>
    </source>
</reference>
<keyword evidence="2" id="KW-1185">Reference proteome</keyword>
<comment type="caution">
    <text evidence="1">The sequence shown here is derived from an EMBL/GenBank/DDBJ whole genome shotgun (WGS) entry which is preliminary data.</text>
</comment>
<organism evidence="1 2">
    <name type="scientific">Xylaria curta</name>
    <dbReference type="NCBI Taxonomy" id="42375"/>
    <lineage>
        <taxon>Eukaryota</taxon>
        <taxon>Fungi</taxon>
        <taxon>Dikarya</taxon>
        <taxon>Ascomycota</taxon>
        <taxon>Pezizomycotina</taxon>
        <taxon>Sordariomycetes</taxon>
        <taxon>Xylariomycetidae</taxon>
        <taxon>Xylariales</taxon>
        <taxon>Xylariaceae</taxon>
        <taxon>Xylaria</taxon>
    </lineage>
</organism>
<evidence type="ECO:0000313" key="2">
    <source>
        <dbReference type="Proteomes" id="UP001143856"/>
    </source>
</evidence>
<proteinExistence type="predicted"/>
<name>A0ACC1P659_9PEZI</name>
<gene>
    <name evidence="1" type="ORF">NUW58_g4784</name>
</gene>
<protein>
    <submittedName>
        <fullName evidence="1">Uncharacterized protein</fullName>
    </submittedName>
</protein>
<sequence>MAILEDVPGIEVAVQIAGNDAVEYDANDNDIVNATCPTVTKYVECVDDAEFAIRIATKRDYAWGYKNHRVSYGVYIDGQPVASKNFSHPSQKTVDSKVAFCSQSQQWNGYKLRFSAISTTDDDSKERVARDLALAKHLGEIRVSVKRCTISGRCDSNARRGQRHHTRKFELAEKSMKGEVISHGTAFSPPEKLQSQDRVLTKMLPEDNGPIAVFRFLYRSRDALQKSLIIPRDASPSSVESFSKLSPADKERLAKGKEVKAEAEALLGRKRAKTENLTGSDKGPKRAKGPVQIIDLTID</sequence>